<dbReference type="RefSeq" id="WP_105187163.1">
    <property type="nucleotide sequence ID" value="NZ_BAAAGO010000038.1"/>
</dbReference>
<dbReference type="KEGG" id="mgg:MPLG2_3689"/>
<name>A0A2N9JMW0_9ACTN</name>
<evidence type="ECO:0000313" key="2">
    <source>
        <dbReference type="Proteomes" id="UP000238164"/>
    </source>
</evidence>
<dbReference type="Proteomes" id="UP000238164">
    <property type="component" value="Chromosome 1"/>
</dbReference>
<reference evidence="1 2" key="1">
    <citation type="submission" date="2018-02" db="EMBL/GenBank/DDBJ databases">
        <authorList>
            <person name="Cohen D.B."/>
            <person name="Kent A.D."/>
        </authorList>
    </citation>
    <scope>NUCLEOTIDE SEQUENCE [LARGE SCALE GENOMIC DNA]</scope>
    <source>
        <strain evidence="1">1</strain>
    </source>
</reference>
<evidence type="ECO:0000313" key="1">
    <source>
        <dbReference type="EMBL" id="SPD88719.1"/>
    </source>
</evidence>
<proteinExistence type="predicted"/>
<dbReference type="EMBL" id="LT985188">
    <property type="protein sequence ID" value="SPD88719.1"/>
    <property type="molecule type" value="Genomic_DNA"/>
</dbReference>
<keyword evidence="2" id="KW-1185">Reference proteome</keyword>
<accession>A0A2N9JMW0</accession>
<gene>
    <name evidence="1" type="ORF">MPLG2_3689</name>
</gene>
<organism evidence="1 2">
    <name type="scientific">Micropruina glycogenica</name>
    <dbReference type="NCBI Taxonomy" id="75385"/>
    <lineage>
        <taxon>Bacteria</taxon>
        <taxon>Bacillati</taxon>
        <taxon>Actinomycetota</taxon>
        <taxon>Actinomycetes</taxon>
        <taxon>Propionibacteriales</taxon>
        <taxon>Nocardioidaceae</taxon>
        <taxon>Micropruina</taxon>
    </lineage>
</organism>
<sequence length="106" mass="11119">MPTLPIVACTELRDGVETYSDHAPRKIANVDYYVIGGCEGTGDLDELPYTVTVDDKTVTSASINCRTGLVTKNSAFSGMSGQHRVAIRFAEGVGANASGYADVTTG</sequence>
<protein>
    <submittedName>
        <fullName evidence="1">Uncharacterized protein</fullName>
    </submittedName>
</protein>
<dbReference type="AlphaFoldDB" id="A0A2N9JMW0"/>